<reference evidence="1" key="1">
    <citation type="journal article" date="2019" name="Sci. Rep.">
        <title>Draft genome of Tanacetum cinerariifolium, the natural source of mosquito coil.</title>
        <authorList>
            <person name="Yamashiro T."/>
            <person name="Shiraishi A."/>
            <person name="Satake H."/>
            <person name="Nakayama K."/>
        </authorList>
    </citation>
    <scope>NUCLEOTIDE SEQUENCE</scope>
</reference>
<proteinExistence type="predicted"/>
<sequence>MTSQFQHNPGELHWTVVMNILKYLRNTKDMFFVYEEAEYIAASDASKEAVWVKKFIYGLGVVPTIEEPIKMYYDNTEAITIANESGVTKGARQYRVKVHYLHEVIELGDINLEKVHTYNNLAEPFTKALPFPKHL</sequence>
<accession>A0A699JHG4</accession>
<organism evidence="1">
    <name type="scientific">Tanacetum cinerariifolium</name>
    <name type="common">Dalmatian daisy</name>
    <name type="synonym">Chrysanthemum cinerariifolium</name>
    <dbReference type="NCBI Taxonomy" id="118510"/>
    <lineage>
        <taxon>Eukaryota</taxon>
        <taxon>Viridiplantae</taxon>
        <taxon>Streptophyta</taxon>
        <taxon>Embryophyta</taxon>
        <taxon>Tracheophyta</taxon>
        <taxon>Spermatophyta</taxon>
        <taxon>Magnoliopsida</taxon>
        <taxon>eudicotyledons</taxon>
        <taxon>Gunneridae</taxon>
        <taxon>Pentapetalae</taxon>
        <taxon>asterids</taxon>
        <taxon>campanulids</taxon>
        <taxon>Asterales</taxon>
        <taxon>Asteraceae</taxon>
        <taxon>Asteroideae</taxon>
        <taxon>Anthemideae</taxon>
        <taxon>Anthemidinae</taxon>
        <taxon>Tanacetum</taxon>
    </lineage>
</organism>
<dbReference type="CDD" id="cd09272">
    <property type="entry name" value="RNase_HI_RT_Ty1"/>
    <property type="match status" value="1"/>
</dbReference>
<dbReference type="AlphaFoldDB" id="A0A699JHG4"/>
<dbReference type="EMBL" id="BKCJ010410367">
    <property type="protein sequence ID" value="GFA35811.1"/>
    <property type="molecule type" value="Genomic_DNA"/>
</dbReference>
<comment type="caution">
    <text evidence="1">The sequence shown here is derived from an EMBL/GenBank/DDBJ whole genome shotgun (WGS) entry which is preliminary data.</text>
</comment>
<evidence type="ECO:0000313" key="1">
    <source>
        <dbReference type="EMBL" id="GFA35811.1"/>
    </source>
</evidence>
<protein>
    <submittedName>
        <fullName evidence="1">Putative retrotransposon protein</fullName>
    </submittedName>
</protein>
<gene>
    <name evidence="1" type="ORF">Tci_607783</name>
</gene>
<name>A0A699JHG4_TANCI</name>